<dbReference type="Proteomes" id="UP000024404">
    <property type="component" value="Unassembled WGS sequence"/>
</dbReference>
<dbReference type="AlphaFoldDB" id="A0A8R1TV11"/>
<name>A0A8R1TV11_ONCVO</name>
<protein>
    <submittedName>
        <fullName evidence="1">Uncharacterized protein</fullName>
    </submittedName>
</protein>
<keyword evidence="2" id="KW-1185">Reference proteome</keyword>
<evidence type="ECO:0000313" key="1">
    <source>
        <dbReference type="EnsemblMetazoa" id="OVOC5719.1"/>
    </source>
</evidence>
<sequence length="122" mass="14182">MRCGWSKGKKAVNDSSLTWVVEQQNDKHLASRIHSYHCPRPFTSDHLRCFPSNGFDSYSKHHDAFHRIRSHCDSRRIPPTTVFVEYDDCSDHTRHPSSNYCGGRGSRLSEPLVMPELLRWLL</sequence>
<evidence type="ECO:0000313" key="2">
    <source>
        <dbReference type="Proteomes" id="UP000024404"/>
    </source>
</evidence>
<reference evidence="2" key="1">
    <citation type="submission" date="2013-10" db="EMBL/GenBank/DDBJ databases">
        <title>Genome sequencing of Onchocerca volvulus.</title>
        <authorList>
            <person name="Cotton J."/>
            <person name="Tsai J."/>
            <person name="Stanley E."/>
            <person name="Tracey A."/>
            <person name="Holroyd N."/>
            <person name="Lustigman S."/>
            <person name="Berriman M."/>
        </authorList>
    </citation>
    <scope>NUCLEOTIDE SEQUENCE</scope>
</reference>
<dbReference type="EnsemblMetazoa" id="OVOC5719.1">
    <property type="protein sequence ID" value="OVOC5719.1"/>
    <property type="gene ID" value="WBGene00242528"/>
</dbReference>
<dbReference type="EMBL" id="CMVM020000161">
    <property type="status" value="NOT_ANNOTATED_CDS"/>
    <property type="molecule type" value="Genomic_DNA"/>
</dbReference>
<accession>A0A8R1TV11</accession>
<organism evidence="1 2">
    <name type="scientific">Onchocerca volvulus</name>
    <dbReference type="NCBI Taxonomy" id="6282"/>
    <lineage>
        <taxon>Eukaryota</taxon>
        <taxon>Metazoa</taxon>
        <taxon>Ecdysozoa</taxon>
        <taxon>Nematoda</taxon>
        <taxon>Chromadorea</taxon>
        <taxon>Rhabditida</taxon>
        <taxon>Spirurina</taxon>
        <taxon>Spiruromorpha</taxon>
        <taxon>Filarioidea</taxon>
        <taxon>Onchocercidae</taxon>
        <taxon>Onchocerca</taxon>
    </lineage>
</organism>
<proteinExistence type="predicted"/>
<reference evidence="1" key="2">
    <citation type="submission" date="2022-06" db="UniProtKB">
        <authorList>
            <consortium name="EnsemblMetazoa"/>
        </authorList>
    </citation>
    <scope>IDENTIFICATION</scope>
</reference>